<dbReference type="AlphaFoldDB" id="A0A2I0M1J4"/>
<evidence type="ECO:0000256" key="1">
    <source>
        <dbReference type="SAM" id="MobiDB-lite"/>
    </source>
</evidence>
<evidence type="ECO:0000313" key="2">
    <source>
        <dbReference type="EMBL" id="PKK23538.1"/>
    </source>
</evidence>
<accession>A0A2I0M1J4</accession>
<dbReference type="Proteomes" id="UP000053872">
    <property type="component" value="Unassembled WGS sequence"/>
</dbReference>
<feature type="region of interest" description="Disordered" evidence="1">
    <location>
        <begin position="80"/>
        <end position="100"/>
    </location>
</feature>
<organism evidence="2 3">
    <name type="scientific">Columba livia</name>
    <name type="common">Rock dove</name>
    <dbReference type="NCBI Taxonomy" id="8932"/>
    <lineage>
        <taxon>Eukaryota</taxon>
        <taxon>Metazoa</taxon>
        <taxon>Chordata</taxon>
        <taxon>Craniata</taxon>
        <taxon>Vertebrata</taxon>
        <taxon>Euteleostomi</taxon>
        <taxon>Archelosauria</taxon>
        <taxon>Archosauria</taxon>
        <taxon>Dinosauria</taxon>
        <taxon>Saurischia</taxon>
        <taxon>Theropoda</taxon>
        <taxon>Coelurosauria</taxon>
        <taxon>Aves</taxon>
        <taxon>Neognathae</taxon>
        <taxon>Neoaves</taxon>
        <taxon>Columbimorphae</taxon>
        <taxon>Columbiformes</taxon>
        <taxon>Columbidae</taxon>
        <taxon>Columba</taxon>
    </lineage>
</organism>
<gene>
    <name evidence="2" type="primary">LXN</name>
    <name evidence="2" type="ORF">A306_00009425</name>
</gene>
<dbReference type="InParanoid" id="A0A2I0M1J4"/>
<evidence type="ECO:0000313" key="3">
    <source>
        <dbReference type="Proteomes" id="UP000053872"/>
    </source>
</evidence>
<protein>
    <submittedName>
        <fullName evidence="2">Latexin</fullName>
    </submittedName>
</protein>
<proteinExistence type="predicted"/>
<keyword evidence="3" id="KW-1185">Reference proteome</keyword>
<reference evidence="2 3" key="1">
    <citation type="journal article" date="2013" name="Science">
        <title>Genomic diversity and evolution of the head crest in the rock pigeon.</title>
        <authorList>
            <person name="Shapiro M.D."/>
            <person name="Kronenberg Z."/>
            <person name="Li C."/>
            <person name="Domyan E.T."/>
            <person name="Pan H."/>
            <person name="Campbell M."/>
            <person name="Tan H."/>
            <person name="Huff C.D."/>
            <person name="Hu H."/>
            <person name="Vickrey A.I."/>
            <person name="Nielsen S.C."/>
            <person name="Stringham S.A."/>
            <person name="Hu H."/>
            <person name="Willerslev E."/>
            <person name="Gilbert M.T."/>
            <person name="Yandell M."/>
            <person name="Zhang G."/>
            <person name="Wang J."/>
        </authorList>
    </citation>
    <scope>NUCLEOTIDE SEQUENCE [LARGE SCALE GENOMIC DNA]</scope>
    <source>
        <tissue evidence="2">Blood</tissue>
    </source>
</reference>
<dbReference type="EMBL" id="AKCR02000049">
    <property type="protein sequence ID" value="PKK23538.1"/>
    <property type="molecule type" value="Genomic_DNA"/>
</dbReference>
<comment type="caution">
    <text evidence="2">The sequence shown here is derived from an EMBL/GenBank/DDBJ whole genome shotgun (WGS) entry which is preliminary data.</text>
</comment>
<sequence>MMLGIGTTWNLCWKTCMTKTALLTALPRFFIIWATETPLPMCSSQLRENSRAAMKQITGSTAKSRAWRRSLWQKTYQTATGTCPRRWSPSACSPGPPLAT</sequence>
<name>A0A2I0M1J4_COLLI</name>